<name>A0A679HY38_9RHOO</name>
<comment type="function">
    <text evidence="11">Rep helicase is a single-stranded DNA-dependent ATPase involved in DNA replication; it can initiate unwinding at a nick in the DNA. It binds to the single-stranded DNA and acts in a progressive fashion along the DNA in the 3' to 5' direction.</text>
</comment>
<keyword evidence="3 11" id="KW-0547">Nucleotide-binding</keyword>
<dbReference type="GO" id="GO:0003697">
    <property type="term" value="F:single-stranded DNA binding"/>
    <property type="evidence" value="ECO:0007669"/>
    <property type="project" value="UniProtKB-UniRule"/>
</dbReference>
<dbReference type="CDD" id="cd17932">
    <property type="entry name" value="DEXQc_UvrD"/>
    <property type="match status" value="1"/>
</dbReference>
<keyword evidence="2 11" id="KW-0235">DNA replication</keyword>
<comment type="catalytic activity">
    <reaction evidence="10 11">
        <text>ATP + H2O = ADP + phosphate + H(+)</text>
        <dbReference type="Rhea" id="RHEA:13065"/>
        <dbReference type="ChEBI" id="CHEBI:15377"/>
        <dbReference type="ChEBI" id="CHEBI:15378"/>
        <dbReference type="ChEBI" id="CHEBI:30616"/>
        <dbReference type="ChEBI" id="CHEBI:43474"/>
        <dbReference type="ChEBI" id="CHEBI:456216"/>
        <dbReference type="EC" id="5.6.2.4"/>
    </reaction>
</comment>
<dbReference type="GO" id="GO:0016787">
    <property type="term" value="F:hydrolase activity"/>
    <property type="evidence" value="ECO:0007669"/>
    <property type="project" value="UniProtKB-UniRule"/>
</dbReference>
<comment type="catalytic activity">
    <reaction evidence="9 11">
        <text>Couples ATP hydrolysis with the unwinding of duplex DNA by translocating in the 3'-5' direction.</text>
        <dbReference type="EC" id="5.6.2.4"/>
    </reaction>
</comment>
<keyword evidence="6 11" id="KW-0067">ATP-binding</keyword>
<dbReference type="GO" id="GO:0006260">
    <property type="term" value="P:DNA replication"/>
    <property type="evidence" value="ECO:0007669"/>
    <property type="project" value="UniProtKB-UniRule"/>
</dbReference>
<evidence type="ECO:0000256" key="11">
    <source>
        <dbReference type="HAMAP-Rule" id="MF_01920"/>
    </source>
</evidence>
<comment type="subunit">
    <text evidence="11">Homodimer.</text>
</comment>
<dbReference type="AlphaFoldDB" id="A0A679HY38"/>
<dbReference type="InterPro" id="IPR005752">
    <property type="entry name" value="Helicase_Rep"/>
</dbReference>
<dbReference type="GO" id="GO:0000725">
    <property type="term" value="P:recombinational repair"/>
    <property type="evidence" value="ECO:0007669"/>
    <property type="project" value="TreeGrafter"/>
</dbReference>
<evidence type="ECO:0000256" key="4">
    <source>
        <dbReference type="ARBA" id="ARBA00022801"/>
    </source>
</evidence>
<dbReference type="Proteomes" id="UP000463961">
    <property type="component" value="Chromosome"/>
</dbReference>
<dbReference type="Pfam" id="PF00580">
    <property type="entry name" value="UvrD-helicase"/>
    <property type="match status" value="1"/>
</dbReference>
<dbReference type="PANTHER" id="PTHR11070:SF64">
    <property type="entry name" value="ATP-DEPENDENT DNA HELICASE REP"/>
    <property type="match status" value="1"/>
</dbReference>
<keyword evidence="7 11" id="KW-0238">DNA-binding</keyword>
<dbReference type="CDD" id="cd18807">
    <property type="entry name" value="SF1_C_UvrD"/>
    <property type="match status" value="1"/>
</dbReference>
<dbReference type="Pfam" id="PF13361">
    <property type="entry name" value="UvrD_C"/>
    <property type="match status" value="1"/>
</dbReference>
<gene>
    <name evidence="11 12" type="primary">rep</name>
    <name evidence="12" type="ORF">ICHIAU1_05710</name>
</gene>
<organism evidence="12 13">
    <name type="scientific">Fluviibacter phosphoraccumulans</name>
    <dbReference type="NCBI Taxonomy" id="1751046"/>
    <lineage>
        <taxon>Bacteria</taxon>
        <taxon>Pseudomonadati</taxon>
        <taxon>Pseudomonadota</taxon>
        <taxon>Betaproteobacteria</taxon>
        <taxon>Rhodocyclales</taxon>
        <taxon>Fluviibacteraceae</taxon>
        <taxon>Fluviibacter</taxon>
    </lineage>
</organism>
<dbReference type="RefSeq" id="WP_242451476.1">
    <property type="nucleotide sequence ID" value="NZ_AP019011.1"/>
</dbReference>
<comment type="similarity">
    <text evidence="1 11">Belongs to the helicase family. UvrD subfamily.</text>
</comment>
<evidence type="ECO:0000256" key="9">
    <source>
        <dbReference type="ARBA" id="ARBA00034617"/>
    </source>
</evidence>
<protein>
    <recommendedName>
        <fullName evidence="11">ATP-dependent DNA helicase Rep</fullName>
        <ecNumber evidence="11">5.6.2.4</ecNumber>
    </recommendedName>
    <alternativeName>
        <fullName evidence="11">DNA 3'-5' helicase Rep</fullName>
    </alternativeName>
</protein>
<dbReference type="PROSITE" id="PS51217">
    <property type="entry name" value="UVRD_HELICASE_CTER"/>
    <property type="match status" value="1"/>
</dbReference>
<dbReference type="GO" id="GO:0005524">
    <property type="term" value="F:ATP binding"/>
    <property type="evidence" value="ECO:0007669"/>
    <property type="project" value="UniProtKB-UniRule"/>
</dbReference>
<sequence length="678" mass="75999">MSSSPGNSIPAGLNPRQREAIAYLDGPLLVLAGAGSGKTRVITEKIVHLIETCDIKPHQVAAITFTNKAAMEMSERIAKRMASASKGTPKGLTIATFHSLGLRMVREEAKTLGYKPGFSIFDSADCLGIINELSGTTDKAKLRWLQTTISLWKNGLLSPKEAADAAKDEEEVVAARVYCEYANALHAYQAVDFDDLIRLPVTLLQDNAEIRQKWQDKFRHILVDEYQDTNTAQYRLLQQLTGVRASFTAVGDDDQAIYGWRGADVENLRRLTEDFPQLKVIKLEQNYRSTGKILDAANTLIENNPKLFPKSLWSEHGPGANINVIACAEGEAEAETVVMKLQGHRFEHRAKFSDYAILYRSNHQARVFEQALRQQRIPYLLSGGQSFFDKAEIKDLLAYLRLLVNDDDDPAFIRAATTPRRGIGTQTLATLGRYAAERQISLFAALFEEGFAAQASSRVVQPLREFGEFINRFQWRAQRESAADVFPDILAAIDYENWLYDQEESRAAETRWGNVQEFHAWITKKSDDDGKTLAEIVQTMALMSLLERRDQGDDYDAVQLSTLHAAKGLEFGHVFLVGVEENILPHRESQEAEKLEEERRLMYVGITRAQRSLHITWCEKRRQGKELVPCEPSRFIQEMGCEAATSASKTVADKSTSTAKLDFLKALLQKNNSGDATA</sequence>
<dbReference type="InterPro" id="IPR013986">
    <property type="entry name" value="DExx_box_DNA_helicase_dom_sf"/>
</dbReference>
<keyword evidence="4 11" id="KW-0378">Hydrolase</keyword>
<dbReference type="Gene3D" id="1.10.10.160">
    <property type="match status" value="1"/>
</dbReference>
<dbReference type="HAMAP" id="MF_01920">
    <property type="entry name" value="Helicase_Rep"/>
    <property type="match status" value="1"/>
</dbReference>
<keyword evidence="8 11" id="KW-0413">Isomerase</keyword>
<accession>A0A679HY38</accession>
<evidence type="ECO:0000256" key="10">
    <source>
        <dbReference type="ARBA" id="ARBA00048988"/>
    </source>
</evidence>
<dbReference type="GO" id="GO:0005829">
    <property type="term" value="C:cytosol"/>
    <property type="evidence" value="ECO:0007669"/>
    <property type="project" value="TreeGrafter"/>
</dbReference>
<feature type="binding site" evidence="11">
    <location>
        <position position="288"/>
    </location>
    <ligand>
        <name>ATP</name>
        <dbReference type="ChEBI" id="CHEBI:30616"/>
    </ligand>
</feature>
<keyword evidence="13" id="KW-1185">Reference proteome</keyword>
<dbReference type="Gene3D" id="3.40.50.300">
    <property type="entry name" value="P-loop containing nucleotide triphosphate hydrolases"/>
    <property type="match status" value="2"/>
</dbReference>
<evidence type="ECO:0000256" key="2">
    <source>
        <dbReference type="ARBA" id="ARBA00022705"/>
    </source>
</evidence>
<evidence type="ECO:0000256" key="6">
    <source>
        <dbReference type="ARBA" id="ARBA00022840"/>
    </source>
</evidence>
<evidence type="ECO:0000256" key="3">
    <source>
        <dbReference type="ARBA" id="ARBA00022741"/>
    </source>
</evidence>
<dbReference type="SUPFAM" id="SSF52540">
    <property type="entry name" value="P-loop containing nucleoside triphosphate hydrolases"/>
    <property type="match status" value="1"/>
</dbReference>
<evidence type="ECO:0000313" key="12">
    <source>
        <dbReference type="EMBL" id="BBU68288.1"/>
    </source>
</evidence>
<evidence type="ECO:0000313" key="13">
    <source>
        <dbReference type="Proteomes" id="UP000463961"/>
    </source>
</evidence>
<dbReference type="InterPro" id="IPR027417">
    <property type="entry name" value="P-loop_NTPase"/>
</dbReference>
<evidence type="ECO:0000256" key="1">
    <source>
        <dbReference type="ARBA" id="ARBA00009922"/>
    </source>
</evidence>
<dbReference type="PANTHER" id="PTHR11070">
    <property type="entry name" value="UVRD / RECB / PCRA DNA HELICASE FAMILY MEMBER"/>
    <property type="match status" value="1"/>
</dbReference>
<dbReference type="EC" id="5.6.2.4" evidence="11"/>
<evidence type="ECO:0000256" key="8">
    <source>
        <dbReference type="ARBA" id="ARBA00023235"/>
    </source>
</evidence>
<evidence type="ECO:0000256" key="5">
    <source>
        <dbReference type="ARBA" id="ARBA00022806"/>
    </source>
</evidence>
<dbReference type="InterPro" id="IPR014016">
    <property type="entry name" value="UvrD-like_ATP-bd"/>
</dbReference>
<keyword evidence="5 11" id="KW-0347">Helicase</keyword>
<dbReference type="Gene3D" id="1.10.486.10">
    <property type="entry name" value="PCRA, domain 4"/>
    <property type="match status" value="1"/>
</dbReference>
<reference evidence="13" key="1">
    <citation type="submission" date="2020-01" db="EMBL/GenBank/DDBJ databases">
        <title>Phosphoaccumulans saitamaens gen. nov., sp. nov., a polyphosphate accumulating bacterium isolated from surface river water.</title>
        <authorList>
            <person name="Watanabe K."/>
            <person name="Suda W."/>
        </authorList>
    </citation>
    <scope>NUCLEOTIDE SEQUENCE [LARGE SCALE GENOMIC DNA]</scope>
    <source>
        <strain evidence="13">ICHIAU1</strain>
    </source>
</reference>
<dbReference type="PROSITE" id="PS51198">
    <property type="entry name" value="UVRD_HELICASE_ATP_BIND"/>
    <property type="match status" value="1"/>
</dbReference>
<dbReference type="InterPro" id="IPR000212">
    <property type="entry name" value="DNA_helicase_UvrD/REP"/>
</dbReference>
<dbReference type="GO" id="GO:0043138">
    <property type="term" value="F:3'-5' DNA helicase activity"/>
    <property type="evidence" value="ECO:0007669"/>
    <property type="project" value="UniProtKB-UniRule"/>
</dbReference>
<evidence type="ECO:0000256" key="7">
    <source>
        <dbReference type="ARBA" id="ARBA00023125"/>
    </source>
</evidence>
<dbReference type="EMBL" id="AP022345">
    <property type="protein sequence ID" value="BBU68288.1"/>
    <property type="molecule type" value="Genomic_DNA"/>
</dbReference>
<dbReference type="InterPro" id="IPR014017">
    <property type="entry name" value="DNA_helicase_UvrD-like_C"/>
</dbReference>
<proteinExistence type="inferred from homology"/>